<dbReference type="AlphaFoldDB" id="A0AA86QFU4"/>
<dbReference type="EMBL" id="CATOUU010000884">
    <property type="protein sequence ID" value="CAI9957248.1"/>
    <property type="molecule type" value="Genomic_DNA"/>
</dbReference>
<evidence type="ECO:0000313" key="3">
    <source>
        <dbReference type="Proteomes" id="UP001642409"/>
    </source>
</evidence>
<dbReference type="EMBL" id="CAXDID020000067">
    <property type="protein sequence ID" value="CAL6012875.1"/>
    <property type="molecule type" value="Genomic_DNA"/>
</dbReference>
<evidence type="ECO:0000313" key="2">
    <source>
        <dbReference type="EMBL" id="CAL6012875.1"/>
    </source>
</evidence>
<dbReference type="Proteomes" id="UP001642409">
    <property type="component" value="Unassembled WGS sequence"/>
</dbReference>
<comment type="caution">
    <text evidence="1">The sequence shown here is derived from an EMBL/GenBank/DDBJ whole genome shotgun (WGS) entry which is preliminary data.</text>
</comment>
<sequence length="192" mass="22610">MHQKSTKTDDRIVELTNLLLNKTLSLEILLQQLKVIIKHQNKFSEYQIHDLVIAYQDHPCKHPFFDEFVKQILVKHQTQLNNMFTKYIQSKPSKRSKLLLNQFKDFLEMHIGEQIHFKQIEIIIDQNYNTHSEMQAEIVQIACLELMNPDPNIDLAHLLKVVEMEAKGQCDQNTIHILFEAIKTKNPVEIIN</sequence>
<keyword evidence="3" id="KW-1185">Reference proteome</keyword>
<evidence type="ECO:0000313" key="1">
    <source>
        <dbReference type="EMBL" id="CAI9957248.1"/>
    </source>
</evidence>
<accession>A0AA86QFU4</accession>
<name>A0AA86QFU4_9EUKA</name>
<reference evidence="2 3" key="2">
    <citation type="submission" date="2024-07" db="EMBL/GenBank/DDBJ databases">
        <authorList>
            <person name="Akdeniz Z."/>
        </authorList>
    </citation>
    <scope>NUCLEOTIDE SEQUENCE [LARGE SCALE GENOMIC DNA]</scope>
</reference>
<organism evidence="1">
    <name type="scientific">Hexamita inflata</name>
    <dbReference type="NCBI Taxonomy" id="28002"/>
    <lineage>
        <taxon>Eukaryota</taxon>
        <taxon>Metamonada</taxon>
        <taxon>Diplomonadida</taxon>
        <taxon>Hexamitidae</taxon>
        <taxon>Hexamitinae</taxon>
        <taxon>Hexamita</taxon>
    </lineage>
</organism>
<proteinExistence type="predicted"/>
<gene>
    <name evidence="2" type="ORF">HINF_LOCUS23515</name>
    <name evidence="1" type="ORF">HINF_LOCUS44893</name>
</gene>
<reference evidence="1" key="1">
    <citation type="submission" date="2023-06" db="EMBL/GenBank/DDBJ databases">
        <authorList>
            <person name="Kurt Z."/>
        </authorList>
    </citation>
    <scope>NUCLEOTIDE SEQUENCE</scope>
</reference>
<protein>
    <submittedName>
        <fullName evidence="2">Hypothetical_protein</fullName>
    </submittedName>
</protein>